<evidence type="ECO:0000259" key="7">
    <source>
        <dbReference type="PROSITE" id="PS50268"/>
    </source>
</evidence>
<feature type="region of interest" description="Disordered" evidence="5">
    <location>
        <begin position="536"/>
        <end position="941"/>
    </location>
</feature>
<evidence type="ECO:0000313" key="9">
    <source>
        <dbReference type="Proteomes" id="UP000190460"/>
    </source>
</evidence>
<feature type="compositionally biased region" description="Polar residues" evidence="5">
    <location>
        <begin position="782"/>
        <end position="793"/>
    </location>
</feature>
<accession>A0A1T4XBL4</accession>
<dbReference type="GO" id="GO:0007156">
    <property type="term" value="P:homophilic cell adhesion via plasma membrane adhesion molecules"/>
    <property type="evidence" value="ECO:0007669"/>
    <property type="project" value="InterPro"/>
</dbReference>
<keyword evidence="3 6" id="KW-0732">Signal</keyword>
<feature type="compositionally biased region" description="Low complexity" evidence="5">
    <location>
        <begin position="890"/>
        <end position="899"/>
    </location>
</feature>
<dbReference type="InterPro" id="IPR059100">
    <property type="entry name" value="TSP3_bac"/>
</dbReference>
<keyword evidence="4" id="KW-0106">Calcium</keyword>
<dbReference type="Gene3D" id="2.60.40.60">
    <property type="entry name" value="Cadherins"/>
    <property type="match status" value="1"/>
</dbReference>
<keyword evidence="2" id="KW-0964">Secreted</keyword>
<dbReference type="PANTHER" id="PTHR10199:SF119">
    <property type="entry name" value="RE20510P"/>
    <property type="match status" value="1"/>
</dbReference>
<evidence type="ECO:0000256" key="2">
    <source>
        <dbReference type="ARBA" id="ARBA00022525"/>
    </source>
</evidence>
<keyword evidence="9" id="KW-1185">Reference proteome</keyword>
<dbReference type="Pfam" id="PF01345">
    <property type="entry name" value="DUF11"/>
    <property type="match status" value="1"/>
</dbReference>
<dbReference type="InterPro" id="IPR002126">
    <property type="entry name" value="Cadherin-like_dom"/>
</dbReference>
<feature type="compositionally biased region" description="Polar residues" evidence="5">
    <location>
        <begin position="679"/>
        <end position="689"/>
    </location>
</feature>
<reference evidence="9" key="1">
    <citation type="submission" date="2017-02" db="EMBL/GenBank/DDBJ databases">
        <authorList>
            <person name="Varghese N."/>
            <person name="Submissions S."/>
        </authorList>
    </citation>
    <scope>NUCLEOTIDE SEQUENCE [LARGE SCALE GENOMIC DNA]</scope>
    <source>
        <strain evidence="9">ATCC 49788</strain>
    </source>
</reference>
<evidence type="ECO:0000256" key="4">
    <source>
        <dbReference type="ARBA" id="ARBA00022837"/>
    </source>
</evidence>
<dbReference type="NCBIfam" id="NF038133">
    <property type="entry name" value="choice_anch_L"/>
    <property type="match status" value="1"/>
</dbReference>
<dbReference type="InterPro" id="IPR028974">
    <property type="entry name" value="TSP_type-3_rpt"/>
</dbReference>
<organism evidence="8 9">
    <name type="scientific">Thiothrix eikelboomii</name>
    <dbReference type="NCBI Taxonomy" id="92487"/>
    <lineage>
        <taxon>Bacteria</taxon>
        <taxon>Pseudomonadati</taxon>
        <taxon>Pseudomonadota</taxon>
        <taxon>Gammaproteobacteria</taxon>
        <taxon>Thiotrichales</taxon>
        <taxon>Thiotrichaceae</taxon>
        <taxon>Thiothrix</taxon>
    </lineage>
</organism>
<dbReference type="AlphaFoldDB" id="A0A1T4XBL4"/>
<dbReference type="GO" id="GO:0005509">
    <property type="term" value="F:calcium ion binding"/>
    <property type="evidence" value="ECO:0007669"/>
    <property type="project" value="InterPro"/>
</dbReference>
<feature type="compositionally biased region" description="Acidic residues" evidence="5">
    <location>
        <begin position="761"/>
        <end position="777"/>
    </location>
</feature>
<proteinExistence type="predicted"/>
<dbReference type="InterPro" id="IPR015919">
    <property type="entry name" value="Cadherin-like_sf"/>
</dbReference>
<dbReference type="PROSITE" id="PS50268">
    <property type="entry name" value="CADHERIN_2"/>
    <property type="match status" value="1"/>
</dbReference>
<feature type="compositionally biased region" description="Basic and acidic residues" evidence="5">
    <location>
        <begin position="586"/>
        <end position="596"/>
    </location>
</feature>
<evidence type="ECO:0000256" key="3">
    <source>
        <dbReference type="ARBA" id="ARBA00022729"/>
    </source>
</evidence>
<evidence type="ECO:0000256" key="1">
    <source>
        <dbReference type="ARBA" id="ARBA00004613"/>
    </source>
</evidence>
<dbReference type="InterPro" id="IPR049804">
    <property type="entry name" value="Choice_anch_L"/>
</dbReference>
<feature type="compositionally biased region" description="Basic and acidic residues" evidence="5">
    <location>
        <begin position="690"/>
        <end position="702"/>
    </location>
</feature>
<feature type="compositionally biased region" description="Basic and acidic residues" evidence="5">
    <location>
        <begin position="709"/>
        <end position="719"/>
    </location>
</feature>
<sequence>MPLSTLGRVRPLLFSTLLLSSLPVSAALTLNASPTLSDMRLILDGPGLAIENLQITKGIKNQYGIFTGGVAPTGSDPILGIDAGLFMSTGNLGSILGPNSNQKYTFNTTIKYADPDLTQLAATAIYDPSIIEFDIIPEGDRVNFLLVFGSDEYPEYVCSKFNDVFGLFISGPGFTGTQNAAFLPDTKQAIAVNNVNAGVAGSLKDGASCQLTNSAYFVDNGNGSGKTGTQLDGFTTPLTASLGGLQAKQRYHVKLALADTGDQAYDSAAFFKWLTSTSSSEIDLELTGTALPIKPDRNGIVDLTYTLSNKSTIASRLVTAKIELPSGLAYLSDNSAGLFNALTGEWSVDKVLANSKRMITIRAKVGTNSNYQIPAEITYSFNEDPDSTPYNRLAKPKEDDTATLTLTTVSNTAPSINNAGSAATTSLTTAENNSNALIDYAATDLEGETEDKGLIWSLGGGADDALFSIDSTGLLRFKLPADYEQPKDQTADNSYDLIIKVCDSYQACDTQALAIKVTDVAEDRDNDGLSDDLELVIGSNLNNPDSDSDGIDDKTEAGSNPTKPIDTDGDGLANLLDADDDNDGIPTKEEVSKDTDQDGNPNYLDTDDDGDSILTKDEGTKDTDQDGSPNYLDADDDGDGIYTLYENYNAGSPVDDDTDQEGIPDYLDADDDGDGKPSASETNDPNGNHQPEDAKDSDKDGVPDYLDQYDLHAPDKDNDGDGLNNAQEAAIGSNPDSIDSDQDGLPDNFEVGKSVSSPADQDGDGIPDLIDPDDDGDGVPTLTENAGKTSPSLDSDKDGVFDYLDTDDDNDSVPTKLENYNGGTATDDDTDKDGLPDYLDKDDDGDLIQTWYENYNGNTSTDDDTDKDGRPDYLDTDDDNDKLLTKYEQPDPNGNGNPDDGIDSDKDGIHNYRDADDDNDSIPTRDEQPDLNNDGNPADAVDADLDEIQDYLDPVINPYIRLSLRVLLQGVYSSSTGLMADDLRRLGYLPKQQPYGSLSSSFGYTNSSNAVSPFGHIGQESLSDTLYAVTGNEAVVDWILIELREATNPEKRIMTHASVLRRNGQVVDGKTGSKEIVIHDVKPGNYYVAIDHRNHLGVMTASPIALSAITTLIDFTTPKTATYGKHAQLASTSVAMLWAGDVNNSNTIITNGPGSDLNVVLGSLLISPANIGVNTSYLMPGYFSTDINLDGVTIYAGPKNDTNLMLGNVLLHPGNTTYNANYIINGAVPAFK</sequence>
<feature type="compositionally biased region" description="Basic and acidic residues" evidence="5">
    <location>
        <begin position="614"/>
        <end position="624"/>
    </location>
</feature>
<dbReference type="Proteomes" id="UP000190460">
    <property type="component" value="Unassembled WGS sequence"/>
</dbReference>
<dbReference type="PANTHER" id="PTHR10199">
    <property type="entry name" value="THROMBOSPONDIN"/>
    <property type="match status" value="1"/>
</dbReference>
<evidence type="ECO:0000256" key="6">
    <source>
        <dbReference type="SAM" id="SignalP"/>
    </source>
</evidence>
<feature type="signal peptide" evidence="6">
    <location>
        <begin position="1"/>
        <end position="26"/>
    </location>
</feature>
<dbReference type="CDD" id="cd11304">
    <property type="entry name" value="Cadherin_repeat"/>
    <property type="match status" value="1"/>
</dbReference>
<dbReference type="EMBL" id="FUYB01000015">
    <property type="protein sequence ID" value="SKA86903.1"/>
    <property type="molecule type" value="Genomic_DNA"/>
</dbReference>
<comment type="subcellular location">
    <subcellularLocation>
        <location evidence="1">Secreted</location>
    </subcellularLocation>
</comment>
<dbReference type="OrthoDB" id="573436at2"/>
<dbReference type="GO" id="GO:0016020">
    <property type="term" value="C:membrane"/>
    <property type="evidence" value="ECO:0007669"/>
    <property type="project" value="InterPro"/>
</dbReference>
<protein>
    <recommendedName>
        <fullName evidence="7">Cadherin domain-containing protein</fullName>
    </recommendedName>
</protein>
<dbReference type="SUPFAM" id="SSF49313">
    <property type="entry name" value="Cadherin-like"/>
    <property type="match status" value="1"/>
</dbReference>
<name>A0A1T4XBL4_9GAMM</name>
<evidence type="ECO:0000256" key="5">
    <source>
        <dbReference type="SAM" id="MobiDB-lite"/>
    </source>
</evidence>
<dbReference type="Gene3D" id="4.10.1080.10">
    <property type="entry name" value="TSP type-3 repeat"/>
    <property type="match status" value="2"/>
</dbReference>
<feature type="chain" id="PRO_5013046649" description="Cadherin domain-containing protein" evidence="6">
    <location>
        <begin position="27"/>
        <end position="1232"/>
    </location>
</feature>
<dbReference type="InterPro" id="IPR001434">
    <property type="entry name" value="OmcB-like_DUF11"/>
</dbReference>
<dbReference type="RefSeq" id="WP_078923206.1">
    <property type="nucleotide sequence ID" value="NZ_FUYB01000015.1"/>
</dbReference>
<dbReference type="Pfam" id="PF18884">
    <property type="entry name" value="TSP3_bac"/>
    <property type="match status" value="2"/>
</dbReference>
<dbReference type="STRING" id="92487.SAMN02745130_02752"/>
<feature type="domain" description="Cadherin" evidence="7">
    <location>
        <begin position="421"/>
        <end position="529"/>
    </location>
</feature>
<gene>
    <name evidence="8" type="ORF">SAMN02745130_02752</name>
</gene>
<feature type="compositionally biased region" description="Basic and acidic residues" evidence="5">
    <location>
        <begin position="903"/>
        <end position="914"/>
    </location>
</feature>
<feature type="compositionally biased region" description="Acidic residues" evidence="5">
    <location>
        <begin position="654"/>
        <end position="673"/>
    </location>
</feature>
<evidence type="ECO:0000313" key="8">
    <source>
        <dbReference type="EMBL" id="SKA86903.1"/>
    </source>
</evidence>